<proteinExistence type="predicted"/>
<feature type="region of interest" description="Disordered" evidence="3">
    <location>
        <begin position="57"/>
        <end position="88"/>
    </location>
</feature>
<sequence length="88" mass="9855">MAKVTGTVKWFNSRKGFGFISTDEGSDVFVHYSALSGRDDDYKTLNENDKVEFEIVEGQKGPQASDVVVTEKAPPNPYSRGGNRDFRY</sequence>
<dbReference type="Gene3D" id="2.40.50.140">
    <property type="entry name" value="Nucleic acid-binding proteins"/>
    <property type="match status" value="1"/>
</dbReference>
<dbReference type="EMBL" id="LAZR01039225">
    <property type="protein sequence ID" value="KKL17528.1"/>
    <property type="molecule type" value="Genomic_DNA"/>
</dbReference>
<dbReference type="InterPro" id="IPR019844">
    <property type="entry name" value="CSD_CS"/>
</dbReference>
<evidence type="ECO:0000313" key="5">
    <source>
        <dbReference type="EMBL" id="KKL17528.1"/>
    </source>
</evidence>
<protein>
    <recommendedName>
        <fullName evidence="4">CSD domain-containing protein</fullName>
    </recommendedName>
</protein>
<dbReference type="InterPro" id="IPR011129">
    <property type="entry name" value="CSD"/>
</dbReference>
<keyword evidence="2" id="KW-0963">Cytoplasm</keyword>
<dbReference type="InterPro" id="IPR012156">
    <property type="entry name" value="Cold_shock_CspA"/>
</dbReference>
<organism evidence="5">
    <name type="scientific">marine sediment metagenome</name>
    <dbReference type="NCBI Taxonomy" id="412755"/>
    <lineage>
        <taxon>unclassified sequences</taxon>
        <taxon>metagenomes</taxon>
        <taxon>ecological metagenomes</taxon>
    </lineage>
</organism>
<dbReference type="Pfam" id="PF00313">
    <property type="entry name" value="CSD"/>
    <property type="match status" value="1"/>
</dbReference>
<gene>
    <name evidence="5" type="ORF">LCGC14_2484680</name>
</gene>
<reference evidence="5" key="1">
    <citation type="journal article" date="2015" name="Nature">
        <title>Complex archaea that bridge the gap between prokaryotes and eukaryotes.</title>
        <authorList>
            <person name="Spang A."/>
            <person name="Saw J.H."/>
            <person name="Jorgensen S.L."/>
            <person name="Zaremba-Niedzwiedzka K."/>
            <person name="Martijn J."/>
            <person name="Lind A.E."/>
            <person name="van Eijk R."/>
            <person name="Schleper C."/>
            <person name="Guy L."/>
            <person name="Ettema T.J."/>
        </authorList>
    </citation>
    <scope>NUCLEOTIDE SEQUENCE</scope>
</reference>
<accession>A0A0F9E084</accession>
<dbReference type="SUPFAM" id="SSF50249">
    <property type="entry name" value="Nucleic acid-binding proteins"/>
    <property type="match status" value="1"/>
</dbReference>
<evidence type="ECO:0000256" key="2">
    <source>
        <dbReference type="ARBA" id="ARBA00022490"/>
    </source>
</evidence>
<comment type="caution">
    <text evidence="5">The sequence shown here is derived from an EMBL/GenBank/DDBJ whole genome shotgun (WGS) entry which is preliminary data.</text>
</comment>
<dbReference type="PIRSF" id="PIRSF002599">
    <property type="entry name" value="Cold_shock_A"/>
    <property type="match status" value="1"/>
</dbReference>
<dbReference type="PROSITE" id="PS00352">
    <property type="entry name" value="CSD_1"/>
    <property type="match status" value="1"/>
</dbReference>
<dbReference type="Gene3D" id="6.20.370.130">
    <property type="match status" value="1"/>
</dbReference>
<dbReference type="InterPro" id="IPR012340">
    <property type="entry name" value="NA-bd_OB-fold"/>
</dbReference>
<evidence type="ECO:0000256" key="1">
    <source>
        <dbReference type="ARBA" id="ARBA00004496"/>
    </source>
</evidence>
<dbReference type="CDD" id="cd04458">
    <property type="entry name" value="CSP_CDS"/>
    <property type="match status" value="1"/>
</dbReference>
<dbReference type="PRINTS" id="PR00050">
    <property type="entry name" value="COLDSHOCK"/>
</dbReference>
<dbReference type="GO" id="GO:0005737">
    <property type="term" value="C:cytoplasm"/>
    <property type="evidence" value="ECO:0007669"/>
    <property type="project" value="UniProtKB-SubCell"/>
</dbReference>
<dbReference type="InterPro" id="IPR002059">
    <property type="entry name" value="CSP_DNA-bd"/>
</dbReference>
<dbReference type="PROSITE" id="PS51857">
    <property type="entry name" value="CSD_2"/>
    <property type="match status" value="1"/>
</dbReference>
<dbReference type="PANTHER" id="PTHR11544">
    <property type="entry name" value="COLD SHOCK DOMAIN CONTAINING PROTEINS"/>
    <property type="match status" value="1"/>
</dbReference>
<name>A0A0F9E084_9ZZZZ</name>
<feature type="domain" description="CSD" evidence="4">
    <location>
        <begin position="3"/>
        <end position="69"/>
    </location>
</feature>
<comment type="subcellular location">
    <subcellularLocation>
        <location evidence="1">Cytoplasm</location>
    </subcellularLocation>
</comment>
<dbReference type="GO" id="GO:0003676">
    <property type="term" value="F:nucleic acid binding"/>
    <property type="evidence" value="ECO:0007669"/>
    <property type="project" value="InterPro"/>
</dbReference>
<dbReference type="FunFam" id="2.40.50.140:FF:000006">
    <property type="entry name" value="Cold shock protein CspC"/>
    <property type="match status" value="1"/>
</dbReference>
<evidence type="ECO:0000259" key="4">
    <source>
        <dbReference type="PROSITE" id="PS51857"/>
    </source>
</evidence>
<dbReference type="InterPro" id="IPR050181">
    <property type="entry name" value="Cold_shock_domain"/>
</dbReference>
<dbReference type="SMART" id="SM00357">
    <property type="entry name" value="CSP"/>
    <property type="match status" value="1"/>
</dbReference>
<dbReference type="AlphaFoldDB" id="A0A0F9E084"/>
<evidence type="ECO:0000256" key="3">
    <source>
        <dbReference type="SAM" id="MobiDB-lite"/>
    </source>
</evidence>